<dbReference type="HAMAP" id="MF_00203">
    <property type="entry name" value="UvrC"/>
    <property type="match status" value="1"/>
</dbReference>
<dbReference type="Pfam" id="PF02151">
    <property type="entry name" value="UVR"/>
    <property type="match status" value="1"/>
</dbReference>
<feature type="domain" description="UVR" evidence="7">
    <location>
        <begin position="236"/>
        <end position="271"/>
    </location>
</feature>
<dbReference type="GO" id="GO:0009381">
    <property type="term" value="F:excinuclease ABC activity"/>
    <property type="evidence" value="ECO:0007669"/>
    <property type="project" value="UniProtKB-UniRule"/>
</dbReference>
<dbReference type="InterPro" id="IPR035901">
    <property type="entry name" value="GIY-YIG_endonuc_sf"/>
</dbReference>
<keyword evidence="5 6" id="KW-0234">DNA repair</keyword>
<evidence type="ECO:0000256" key="4">
    <source>
        <dbReference type="ARBA" id="ARBA00022881"/>
    </source>
</evidence>
<dbReference type="PANTHER" id="PTHR30562">
    <property type="entry name" value="UVRC/OXIDOREDUCTASE"/>
    <property type="match status" value="1"/>
</dbReference>
<keyword evidence="2 6" id="KW-0227">DNA damage</keyword>
<evidence type="ECO:0000256" key="6">
    <source>
        <dbReference type="HAMAP-Rule" id="MF_00203"/>
    </source>
</evidence>
<accession>D0WEM0</accession>
<dbReference type="InterPro" id="IPR001943">
    <property type="entry name" value="UVR_dom"/>
</dbReference>
<dbReference type="GeneID" id="85006913"/>
<dbReference type="GO" id="GO:0009380">
    <property type="term" value="C:excinuclease repair complex"/>
    <property type="evidence" value="ECO:0007669"/>
    <property type="project" value="InterPro"/>
</dbReference>
<gene>
    <name evidence="6 10" type="primary">uvrC</name>
    <name evidence="10" type="ORF">HMPREF0762_00250</name>
</gene>
<dbReference type="eggNOG" id="COG0322">
    <property type="taxonomic scope" value="Bacteria"/>
</dbReference>
<keyword evidence="10" id="KW-0378">Hydrolase</keyword>
<dbReference type="Gene3D" id="4.10.860.10">
    <property type="entry name" value="UVR domain"/>
    <property type="match status" value="1"/>
</dbReference>
<dbReference type="PROSITE" id="PS50151">
    <property type="entry name" value="UVR"/>
    <property type="match status" value="1"/>
</dbReference>
<keyword evidence="1 6" id="KW-0963">Cytoplasm</keyword>
<keyword evidence="6" id="KW-0742">SOS response</keyword>
<dbReference type="FunFam" id="3.40.1440.10:FF:000001">
    <property type="entry name" value="UvrABC system protein C"/>
    <property type="match status" value="1"/>
</dbReference>
<dbReference type="InterPro" id="IPR047296">
    <property type="entry name" value="GIY-YIG_UvrC_Cho"/>
</dbReference>
<dbReference type="GO" id="GO:0003677">
    <property type="term" value="F:DNA binding"/>
    <property type="evidence" value="ECO:0007669"/>
    <property type="project" value="UniProtKB-UniRule"/>
</dbReference>
<evidence type="ECO:0000256" key="2">
    <source>
        <dbReference type="ARBA" id="ARBA00022763"/>
    </source>
</evidence>
<protein>
    <recommendedName>
        <fullName evidence="6">UvrABC system protein C</fullName>
        <shortName evidence="6">Protein UvrC</shortName>
    </recommendedName>
    <alternativeName>
        <fullName evidence="6">Excinuclease ABC subunit C</fullName>
    </alternativeName>
</protein>
<dbReference type="InterPro" id="IPR036876">
    <property type="entry name" value="UVR_dom_sf"/>
</dbReference>
<organism evidence="10 11">
    <name type="scientific">Slackia exigua (strain ATCC 700122 / DSM 15923 / CIP 105133 / JCM 11022 / KCTC 5966 / S-7)</name>
    <dbReference type="NCBI Taxonomy" id="649764"/>
    <lineage>
        <taxon>Bacteria</taxon>
        <taxon>Bacillati</taxon>
        <taxon>Actinomycetota</taxon>
        <taxon>Coriobacteriia</taxon>
        <taxon>Eggerthellales</taxon>
        <taxon>Eggerthellaceae</taxon>
        <taxon>Slackia</taxon>
    </lineage>
</organism>
<dbReference type="RefSeq" id="WP_006361498.1">
    <property type="nucleotide sequence ID" value="NZ_GG700630.1"/>
</dbReference>
<dbReference type="SMART" id="SM00465">
    <property type="entry name" value="GIYc"/>
    <property type="match status" value="1"/>
</dbReference>
<comment type="function">
    <text evidence="6">The UvrABC repair system catalyzes the recognition and processing of DNA lesions. UvrC both incises the 5' and 3' sides of the lesion. The N-terminal half is responsible for the 3' incision and the C-terminal half is responsible for the 5' incision.</text>
</comment>
<proteinExistence type="inferred from homology"/>
<dbReference type="Pfam" id="PF01541">
    <property type="entry name" value="GIY-YIG"/>
    <property type="match status" value="1"/>
</dbReference>
<dbReference type="PROSITE" id="PS50164">
    <property type="entry name" value="GIY_YIG"/>
    <property type="match status" value="1"/>
</dbReference>
<evidence type="ECO:0000259" key="7">
    <source>
        <dbReference type="PROSITE" id="PS50151"/>
    </source>
</evidence>
<dbReference type="InterPro" id="IPR004791">
    <property type="entry name" value="UvrC"/>
</dbReference>
<dbReference type="InterPro" id="IPR001162">
    <property type="entry name" value="UvrC_RNase_H_dom"/>
</dbReference>
<evidence type="ECO:0000313" key="11">
    <source>
        <dbReference type="Proteomes" id="UP000006001"/>
    </source>
</evidence>
<evidence type="ECO:0000256" key="1">
    <source>
        <dbReference type="ARBA" id="ARBA00022490"/>
    </source>
</evidence>
<comment type="similarity">
    <text evidence="6">Belongs to the UvrC family.</text>
</comment>
<dbReference type="Gene3D" id="3.40.1440.10">
    <property type="entry name" value="GIY-YIG endonuclease"/>
    <property type="match status" value="1"/>
</dbReference>
<dbReference type="EMBL" id="ACUX02000004">
    <property type="protein sequence ID" value="EEZ62158.1"/>
    <property type="molecule type" value="Genomic_DNA"/>
</dbReference>
<comment type="subunit">
    <text evidence="6">Interacts with UvrB in an incision complex.</text>
</comment>
<dbReference type="Gene3D" id="3.30.420.340">
    <property type="entry name" value="UvrC, RNAse H endonuclease domain"/>
    <property type="match status" value="1"/>
</dbReference>
<dbReference type="GO" id="GO:0005737">
    <property type="term" value="C:cytoplasm"/>
    <property type="evidence" value="ECO:0007669"/>
    <property type="project" value="UniProtKB-SubCell"/>
</dbReference>
<feature type="domain" description="GIY-YIG" evidence="8">
    <location>
        <begin position="31"/>
        <end position="109"/>
    </location>
</feature>
<dbReference type="OrthoDB" id="9804933at2"/>
<dbReference type="AlphaFoldDB" id="D0WEM0"/>
<sequence>MAESTNIAASAHGIAPETLARIKRELDSVPTRPGVYLWKNAAGEVIYVGKAKQLRARMRQYVNFQDDRAKIPLLVAQIDTFEYIVVENEHESLVLEKNLIKQYAPFFNADFKDDKSYPFIALTKGDVFPAIKYTREKHVATTRYFGPYTDGRAARSLVDIARKLVPVCAARCAEWRRMNRRLAAGDLDAFLSAEGLRPCFDAHVGLGPGPCCGRITPEGYRRNVERIEKFLSGSHAEFVRELTDEMHAAAAELDFERAARMKARIDTVNSLTDRQHAVSARNLDADVVGIAREETIAGVHVFMVREGRIINGNEFVLDKGRDIPDENLLHDFLLRYYDATTSIPREVIVDCELEDAEAVEGWLTGKLASVHGARVRITVPRRGEKSELLALARQNAGHTLNRYKVRTNYEDKRVNAALLQLESALALDGPPMRIECFDISTIHGSYTVASMVVFTDGRPDTNQYRRFKIKTPLDEANDFLSMKEVIGRRYAPERMADERFGKKPDLLILDGGLPQLNAVLDQFADMGIDDIPVCGLAKRDEELFVPWQSTGPVVLPGGSASLYLVKHVRDESHRFAIAFHRELRGKGMTKSVLDDVAGLGPVRKKALLKAMGGFTRLRAASLDDILAVRAVPEEVAREVFAVLAQYNSVRNNDISEGIGVSSDEPSDAASATA</sequence>
<reference evidence="10" key="1">
    <citation type="submission" date="2009-10" db="EMBL/GenBank/DDBJ databases">
        <authorList>
            <person name="Weinstock G."/>
            <person name="Sodergren E."/>
            <person name="Clifton S."/>
            <person name="Fulton L."/>
            <person name="Fulton B."/>
            <person name="Courtney L."/>
            <person name="Fronick C."/>
            <person name="Harrison M."/>
            <person name="Strong C."/>
            <person name="Farmer C."/>
            <person name="Delahaunty K."/>
            <person name="Markovic C."/>
            <person name="Hall O."/>
            <person name="Minx P."/>
            <person name="Tomlinson C."/>
            <person name="Mitreva M."/>
            <person name="Nelson J."/>
            <person name="Hou S."/>
            <person name="Wollam A."/>
            <person name="Pepin K.H."/>
            <person name="Johnson M."/>
            <person name="Bhonagiri V."/>
            <person name="Nash W.E."/>
            <person name="Warren W."/>
            <person name="Chinwalla A."/>
            <person name="Mardis E.R."/>
            <person name="Wilson R.K."/>
        </authorList>
    </citation>
    <scope>NUCLEOTIDE SEQUENCE [LARGE SCALE GENOMIC DNA]</scope>
    <source>
        <strain evidence="10">ATCC 700122</strain>
    </source>
</reference>
<dbReference type="HOGENOM" id="CLU_014841_3_2_11"/>
<dbReference type="STRING" id="649764.HMPREF0762_00250"/>
<dbReference type="PROSITE" id="PS50165">
    <property type="entry name" value="UVRC"/>
    <property type="match status" value="1"/>
</dbReference>
<keyword evidence="4 6" id="KW-0267">Excision nuclease</keyword>
<dbReference type="InterPro" id="IPR050066">
    <property type="entry name" value="UvrABC_protein_C"/>
</dbReference>
<evidence type="ECO:0000256" key="5">
    <source>
        <dbReference type="ARBA" id="ARBA00023204"/>
    </source>
</evidence>
<comment type="caution">
    <text evidence="10">The sequence shown here is derived from an EMBL/GenBank/DDBJ whole genome shotgun (WGS) entry which is preliminary data.</text>
</comment>
<dbReference type="PANTHER" id="PTHR30562:SF1">
    <property type="entry name" value="UVRABC SYSTEM PROTEIN C"/>
    <property type="match status" value="1"/>
</dbReference>
<dbReference type="InterPro" id="IPR010994">
    <property type="entry name" value="RuvA_2-like"/>
</dbReference>
<dbReference type="Gene3D" id="1.10.150.20">
    <property type="entry name" value="5' to 3' exonuclease, C-terminal subdomain"/>
    <property type="match status" value="1"/>
</dbReference>
<keyword evidence="11" id="KW-1185">Reference proteome</keyword>
<dbReference type="GO" id="GO:0006289">
    <property type="term" value="P:nucleotide-excision repair"/>
    <property type="evidence" value="ECO:0007669"/>
    <property type="project" value="UniProtKB-UniRule"/>
</dbReference>
<dbReference type="Pfam" id="PF08459">
    <property type="entry name" value="UvrC_RNaseH_dom"/>
    <property type="match status" value="1"/>
</dbReference>
<dbReference type="SUPFAM" id="SSF46600">
    <property type="entry name" value="C-terminal UvrC-binding domain of UvrB"/>
    <property type="match status" value="1"/>
</dbReference>
<dbReference type="GO" id="GO:0009432">
    <property type="term" value="P:SOS response"/>
    <property type="evidence" value="ECO:0007669"/>
    <property type="project" value="UniProtKB-UniRule"/>
</dbReference>
<evidence type="ECO:0000256" key="3">
    <source>
        <dbReference type="ARBA" id="ARBA00022769"/>
    </source>
</evidence>
<evidence type="ECO:0000259" key="9">
    <source>
        <dbReference type="PROSITE" id="PS50165"/>
    </source>
</evidence>
<feature type="domain" description="UvrC family homology region profile" evidence="9">
    <location>
        <begin position="287"/>
        <end position="523"/>
    </location>
</feature>
<keyword evidence="3 6" id="KW-0228">DNA excision</keyword>
<dbReference type="NCBIfam" id="NF001824">
    <property type="entry name" value="PRK00558.1-5"/>
    <property type="match status" value="1"/>
</dbReference>
<dbReference type="InterPro" id="IPR038476">
    <property type="entry name" value="UvrC_RNase_H_dom_sf"/>
</dbReference>
<comment type="subcellular location">
    <subcellularLocation>
        <location evidence="6">Cytoplasm</location>
    </subcellularLocation>
</comment>
<dbReference type="InterPro" id="IPR000305">
    <property type="entry name" value="GIY-YIG_endonuc"/>
</dbReference>
<dbReference type="NCBIfam" id="TIGR00194">
    <property type="entry name" value="uvrC"/>
    <property type="match status" value="1"/>
</dbReference>
<dbReference type="SUPFAM" id="SSF82771">
    <property type="entry name" value="GIY-YIG endonuclease"/>
    <property type="match status" value="1"/>
</dbReference>
<evidence type="ECO:0000259" key="8">
    <source>
        <dbReference type="PROSITE" id="PS50164"/>
    </source>
</evidence>
<dbReference type="Proteomes" id="UP000006001">
    <property type="component" value="Unassembled WGS sequence"/>
</dbReference>
<dbReference type="CDD" id="cd10434">
    <property type="entry name" value="GIY-YIG_UvrC_Cho"/>
    <property type="match status" value="1"/>
</dbReference>
<name>D0WEM0_SLAES</name>
<evidence type="ECO:0000313" key="10">
    <source>
        <dbReference type="EMBL" id="EEZ62158.1"/>
    </source>
</evidence>
<dbReference type="SUPFAM" id="SSF47781">
    <property type="entry name" value="RuvA domain 2-like"/>
    <property type="match status" value="1"/>
</dbReference>
<dbReference type="Pfam" id="PF22920">
    <property type="entry name" value="UvrC_RNaseH"/>
    <property type="match status" value="1"/>
</dbReference>